<comment type="caution">
    <text evidence="7">The sequence shown here is derived from an EMBL/GenBank/DDBJ whole genome shotgun (WGS) entry which is preliminary data.</text>
</comment>
<evidence type="ECO:0000313" key="8">
    <source>
        <dbReference type="Proteomes" id="UP000269044"/>
    </source>
</evidence>
<evidence type="ECO:0000256" key="2">
    <source>
        <dbReference type="ARBA" id="ARBA00022692"/>
    </source>
</evidence>
<dbReference type="CDD" id="cd16424">
    <property type="entry name" value="VirB8"/>
    <property type="match status" value="1"/>
</dbReference>
<accession>A0A3M4JGU7</accession>
<dbReference type="Gene3D" id="3.10.450.230">
    <property type="entry name" value="VirB8 protein"/>
    <property type="match status" value="1"/>
</dbReference>
<keyword evidence="2 5" id="KW-0812">Transmembrane</keyword>
<dbReference type="Pfam" id="PF04335">
    <property type="entry name" value="VirB8"/>
    <property type="match status" value="1"/>
</dbReference>
<dbReference type="Proteomes" id="UP000269044">
    <property type="component" value="Unassembled WGS sequence"/>
</dbReference>
<evidence type="ECO:0000259" key="6">
    <source>
        <dbReference type="Pfam" id="PF04335"/>
    </source>
</evidence>
<dbReference type="SUPFAM" id="SSF54427">
    <property type="entry name" value="NTF2-like"/>
    <property type="match status" value="1"/>
</dbReference>
<gene>
    <name evidence="7" type="ORF">ALQ08_02631</name>
</gene>
<dbReference type="RefSeq" id="WP_147470695.1">
    <property type="nucleotide sequence ID" value="NZ_RBRA01000371.1"/>
</dbReference>
<dbReference type="EMBL" id="RBRA01000371">
    <property type="protein sequence ID" value="RMQ16272.1"/>
    <property type="molecule type" value="Genomic_DNA"/>
</dbReference>
<evidence type="ECO:0000256" key="4">
    <source>
        <dbReference type="ARBA" id="ARBA00023136"/>
    </source>
</evidence>
<evidence type="ECO:0000256" key="3">
    <source>
        <dbReference type="ARBA" id="ARBA00022989"/>
    </source>
</evidence>
<feature type="transmembrane region" description="Helical" evidence="5">
    <location>
        <begin position="30"/>
        <end position="51"/>
    </location>
</feature>
<evidence type="ECO:0000256" key="1">
    <source>
        <dbReference type="ARBA" id="ARBA00004167"/>
    </source>
</evidence>
<keyword evidence="3 5" id="KW-1133">Transmembrane helix</keyword>
<feature type="non-terminal residue" evidence="7">
    <location>
        <position position="1"/>
    </location>
</feature>
<comment type="subcellular location">
    <subcellularLocation>
        <location evidence="1">Membrane</location>
        <topology evidence="1">Single-pass membrane protein</topology>
    </subcellularLocation>
</comment>
<dbReference type="InterPro" id="IPR007430">
    <property type="entry name" value="VirB8"/>
</dbReference>
<dbReference type="InterPro" id="IPR032710">
    <property type="entry name" value="NTF2-like_dom_sf"/>
</dbReference>
<keyword evidence="4 5" id="KW-0472">Membrane</keyword>
<name>A0A3M4JGU7_9PSED</name>
<sequence>AEQAFIHAARFFEKSIAADEKAKTKRAQRLNYVFGTLAFMAIAAVLGLTPLKTVQLGLVRVDNNSGYTDVVWANDKGKPQEQIDDEFWLSAYTRFRESYNFSSNDANYGMVKLMSYDATFTEYRNFQLSSKGYLEVLGTNRQIRTDINNINFLERKDRAGTAQVRITKTVLDRNGTPDPQLAPVTWVATVTYDYNNPAKKAGDQWLNPRGFGVMAYTTTQEVGVSNGK</sequence>
<protein>
    <submittedName>
        <fullName evidence="7">VirB8</fullName>
    </submittedName>
</protein>
<evidence type="ECO:0000313" key="7">
    <source>
        <dbReference type="EMBL" id="RMQ16272.1"/>
    </source>
</evidence>
<dbReference type="AlphaFoldDB" id="A0A3M4JGU7"/>
<reference evidence="7 8" key="1">
    <citation type="submission" date="2018-08" db="EMBL/GenBank/DDBJ databases">
        <title>Recombination of ecologically and evolutionarily significant loci maintains genetic cohesion in the Pseudomonas syringae species complex.</title>
        <authorList>
            <person name="Dillon M."/>
            <person name="Thakur S."/>
            <person name="Almeida R.N.D."/>
            <person name="Weir B.S."/>
            <person name="Guttman D.S."/>
        </authorList>
    </citation>
    <scope>NUCLEOTIDE SEQUENCE [LARGE SCALE GENOMIC DNA]</scope>
    <source>
        <strain evidence="7 8">ICMP 13052</strain>
    </source>
</reference>
<dbReference type="GO" id="GO:0016020">
    <property type="term" value="C:membrane"/>
    <property type="evidence" value="ECO:0007669"/>
    <property type="project" value="UniProtKB-SubCell"/>
</dbReference>
<proteinExistence type="predicted"/>
<feature type="domain" description="Bacterial virulence protein VirB8" evidence="6">
    <location>
        <begin position="9"/>
        <end position="221"/>
    </location>
</feature>
<evidence type="ECO:0000256" key="5">
    <source>
        <dbReference type="SAM" id="Phobius"/>
    </source>
</evidence>
<organism evidence="7 8">
    <name type="scientific">Pseudomonas syringae pv. delphinii</name>
    <dbReference type="NCBI Taxonomy" id="192088"/>
    <lineage>
        <taxon>Bacteria</taxon>
        <taxon>Pseudomonadati</taxon>
        <taxon>Pseudomonadota</taxon>
        <taxon>Gammaproteobacteria</taxon>
        <taxon>Pseudomonadales</taxon>
        <taxon>Pseudomonadaceae</taxon>
        <taxon>Pseudomonas</taxon>
    </lineage>
</organism>